<name>W1DMX6_KLEPN</name>
<feature type="chain" id="PRO_5004801782" evidence="2">
    <location>
        <begin position="28"/>
        <end position="139"/>
    </location>
</feature>
<evidence type="ECO:0000256" key="2">
    <source>
        <dbReference type="SAM" id="SignalP"/>
    </source>
</evidence>
<organism evidence="3 4">
    <name type="scientific">Klebsiella pneumoniae IS43</name>
    <dbReference type="NCBI Taxonomy" id="1432552"/>
    <lineage>
        <taxon>Bacteria</taxon>
        <taxon>Pseudomonadati</taxon>
        <taxon>Pseudomonadota</taxon>
        <taxon>Gammaproteobacteria</taxon>
        <taxon>Enterobacterales</taxon>
        <taxon>Enterobacteriaceae</taxon>
        <taxon>Klebsiella/Raoultella group</taxon>
        <taxon>Klebsiella</taxon>
        <taxon>Klebsiella pneumoniae complex</taxon>
    </lineage>
</organism>
<evidence type="ECO:0000256" key="1">
    <source>
        <dbReference type="ARBA" id="ARBA00022729"/>
    </source>
</evidence>
<dbReference type="EC" id="3.2.1.-" evidence="3"/>
<proteinExistence type="predicted"/>
<protein>
    <submittedName>
        <fullName evidence="3">Soluble lytic murein transglycosylase</fullName>
        <ecNumber evidence="3">3.2.1.-</ecNumber>
    </submittedName>
</protein>
<dbReference type="GO" id="GO:0004553">
    <property type="term" value="F:hydrolase activity, hydrolyzing O-glycosyl compounds"/>
    <property type="evidence" value="ECO:0007669"/>
    <property type="project" value="InterPro"/>
</dbReference>
<dbReference type="Gene3D" id="1.25.20.10">
    <property type="entry name" value="Bacterial muramidases"/>
    <property type="match status" value="1"/>
</dbReference>
<dbReference type="Proteomes" id="UP000019183">
    <property type="component" value="Unassembled WGS sequence"/>
</dbReference>
<evidence type="ECO:0000313" key="4">
    <source>
        <dbReference type="Proteomes" id="UP000019183"/>
    </source>
</evidence>
<keyword evidence="4" id="KW-1185">Reference proteome</keyword>
<reference evidence="3" key="1">
    <citation type="submission" date="2013-10" db="EMBL/GenBank/DDBJ databases">
        <title>Antibiotic resistance diversity of beta-lactamase producers in the General Hospital Vienna.</title>
        <authorList>
            <person name="Barisic I."/>
            <person name="Mitteregger D."/>
            <person name="Hirschl A.M."/>
            <person name="Noehammer C."/>
            <person name="Wiesinger-Mayr H."/>
        </authorList>
    </citation>
    <scope>NUCLEOTIDE SEQUENCE [LARGE SCALE GENOMIC DNA]</scope>
    <source>
        <strain evidence="3">IS43</strain>
    </source>
</reference>
<feature type="signal peptide" evidence="2">
    <location>
        <begin position="1"/>
        <end position="27"/>
    </location>
</feature>
<keyword evidence="1 2" id="KW-0732">Signal</keyword>
<dbReference type="EMBL" id="CBWK010000551">
    <property type="protein sequence ID" value="CDL10771.1"/>
    <property type="molecule type" value="Genomic_DNA"/>
</dbReference>
<dbReference type="InterPro" id="IPR008939">
    <property type="entry name" value="Lytic_TGlycosylase_superhlx_U"/>
</dbReference>
<comment type="caution">
    <text evidence="3">The sequence shown here is derived from an EMBL/GenBank/DDBJ whole genome shotgun (WGS) entry which is preliminary data.</text>
</comment>
<keyword evidence="3" id="KW-0378">Hydrolase</keyword>
<dbReference type="GO" id="GO:0042597">
    <property type="term" value="C:periplasmic space"/>
    <property type="evidence" value="ECO:0007669"/>
    <property type="project" value="InterPro"/>
</dbReference>
<evidence type="ECO:0000313" key="3">
    <source>
        <dbReference type="EMBL" id="CDL10771.1"/>
    </source>
</evidence>
<dbReference type="AlphaFoldDB" id="W1DMX6"/>
<keyword evidence="3" id="KW-0326">Glycosidase</keyword>
<sequence>MEKAKKMTWHLLAASVGLLTLSQLAHADSLDEQRSRYAQIKQAWDNRQMDVVDQLMPTLSTYPLYPYLQYRQITDDLMNQPALVVKNFIDANPTLPPARSLRSRFVNELARRSDWRGLLAFSADKRPAPRRSATITTPS</sequence>
<dbReference type="SUPFAM" id="SSF48435">
    <property type="entry name" value="Bacterial muramidases"/>
    <property type="match status" value="1"/>
</dbReference>
<accession>W1DMX6</accession>